<feature type="domain" description="Cadherin" evidence="18">
    <location>
        <begin position="945"/>
        <end position="1048"/>
    </location>
</feature>
<evidence type="ECO:0000256" key="7">
    <source>
        <dbReference type="ARBA" id="ARBA00022737"/>
    </source>
</evidence>
<keyword evidence="4 17" id="KW-0812">Transmembrane</keyword>
<dbReference type="InterPro" id="IPR015919">
    <property type="entry name" value="Cadherin-like_sf"/>
</dbReference>
<evidence type="ECO:0000256" key="14">
    <source>
        <dbReference type="ARBA" id="ARBA00059331"/>
    </source>
</evidence>
<keyword evidence="6" id="KW-0732">Signal</keyword>
<feature type="compositionally biased region" description="Basic residues" evidence="16">
    <location>
        <begin position="1903"/>
        <end position="1912"/>
    </location>
</feature>
<dbReference type="FunFam" id="2.60.40.60:FF:000168">
    <property type="entry name" value="Cadherin-related family member 2"/>
    <property type="match status" value="1"/>
</dbReference>
<proteinExistence type="predicted"/>
<dbReference type="FunFam" id="2.60.40.60:FF:000124">
    <property type="entry name" value="Cadherin-related family member 1"/>
    <property type="match status" value="1"/>
</dbReference>
<feature type="domain" description="Cadherin" evidence="18">
    <location>
        <begin position="1286"/>
        <end position="1393"/>
    </location>
</feature>
<evidence type="ECO:0000256" key="1">
    <source>
        <dbReference type="ARBA" id="ARBA00004251"/>
    </source>
</evidence>
<keyword evidence="2" id="KW-1003">Cell membrane</keyword>
<dbReference type="FunFam" id="2.60.40.60:FF:000039">
    <property type="entry name" value="FAT atypical cadherin 3"/>
    <property type="match status" value="1"/>
</dbReference>
<feature type="domain" description="Cadherin" evidence="18">
    <location>
        <begin position="294"/>
        <end position="402"/>
    </location>
</feature>
<gene>
    <name evidence="19" type="ORF">QE152_g6542</name>
</gene>
<evidence type="ECO:0000256" key="17">
    <source>
        <dbReference type="SAM" id="Phobius"/>
    </source>
</evidence>
<protein>
    <submittedName>
        <fullName evidence="19">Cadherin domain</fullName>
    </submittedName>
</protein>
<evidence type="ECO:0000256" key="2">
    <source>
        <dbReference type="ARBA" id="ARBA00022475"/>
    </source>
</evidence>
<dbReference type="PANTHER" id="PTHR24025:SF31">
    <property type="entry name" value="NEURAL-CADHERIN"/>
    <property type="match status" value="1"/>
</dbReference>
<feature type="domain" description="Cadherin" evidence="18">
    <location>
        <begin position="1064"/>
        <end position="1174"/>
    </location>
</feature>
<evidence type="ECO:0000256" key="9">
    <source>
        <dbReference type="ARBA" id="ARBA00022889"/>
    </source>
</evidence>
<keyword evidence="20" id="KW-1185">Reference proteome</keyword>
<dbReference type="SUPFAM" id="SSF49313">
    <property type="entry name" value="Cadherin-like"/>
    <property type="match status" value="14"/>
</dbReference>
<comment type="subcellular location">
    <subcellularLocation>
        <location evidence="1">Cell membrane</location>
        <topology evidence="1">Single-pass type I membrane protein</topology>
    </subcellularLocation>
</comment>
<keyword evidence="10 17" id="KW-1133">Transmembrane helix</keyword>
<dbReference type="FunFam" id="2.60.40.60:FF:000098">
    <property type="entry name" value="cadherin-23 isoform X1"/>
    <property type="match status" value="1"/>
</dbReference>
<feature type="transmembrane region" description="Helical" evidence="17">
    <location>
        <begin position="40"/>
        <end position="56"/>
    </location>
</feature>
<dbReference type="FunFam" id="2.60.40.60:FF:000118">
    <property type="entry name" value="protocadherin Fat 4"/>
    <property type="match status" value="1"/>
</dbReference>
<feature type="domain" description="Cadherin" evidence="18">
    <location>
        <begin position="1175"/>
        <end position="1283"/>
    </location>
</feature>
<dbReference type="GO" id="GO:0030154">
    <property type="term" value="P:cell differentiation"/>
    <property type="evidence" value="ECO:0007669"/>
    <property type="project" value="UniProtKB-ARBA"/>
</dbReference>
<evidence type="ECO:0000256" key="12">
    <source>
        <dbReference type="ARBA" id="ARBA00023157"/>
    </source>
</evidence>
<dbReference type="GO" id="GO:0005886">
    <property type="term" value="C:plasma membrane"/>
    <property type="evidence" value="ECO:0007669"/>
    <property type="project" value="UniProtKB-SubCell"/>
</dbReference>
<feature type="domain" description="Cadherin" evidence="18">
    <location>
        <begin position="1429"/>
        <end position="1538"/>
    </location>
</feature>
<evidence type="ECO:0000256" key="5">
    <source>
        <dbReference type="ARBA" id="ARBA00022723"/>
    </source>
</evidence>
<evidence type="ECO:0000256" key="3">
    <source>
        <dbReference type="ARBA" id="ARBA00022536"/>
    </source>
</evidence>
<keyword evidence="12" id="KW-1015">Disulfide bond</keyword>
<organism evidence="19 20">
    <name type="scientific">Popillia japonica</name>
    <name type="common">Japanese beetle</name>
    <dbReference type="NCBI Taxonomy" id="7064"/>
    <lineage>
        <taxon>Eukaryota</taxon>
        <taxon>Metazoa</taxon>
        <taxon>Ecdysozoa</taxon>
        <taxon>Arthropoda</taxon>
        <taxon>Hexapoda</taxon>
        <taxon>Insecta</taxon>
        <taxon>Pterygota</taxon>
        <taxon>Neoptera</taxon>
        <taxon>Endopterygota</taxon>
        <taxon>Coleoptera</taxon>
        <taxon>Polyphaga</taxon>
        <taxon>Scarabaeiformia</taxon>
        <taxon>Scarabaeidae</taxon>
        <taxon>Rutelinae</taxon>
        <taxon>Popillia</taxon>
    </lineage>
</organism>
<keyword evidence="13" id="KW-0325">Glycoprotein</keyword>
<evidence type="ECO:0000256" key="6">
    <source>
        <dbReference type="ARBA" id="ARBA00022729"/>
    </source>
</evidence>
<dbReference type="GO" id="GO:0001736">
    <property type="term" value="P:establishment of planar polarity"/>
    <property type="evidence" value="ECO:0007669"/>
    <property type="project" value="UniProtKB-ARBA"/>
</dbReference>
<feature type="domain" description="Cadherin" evidence="18">
    <location>
        <begin position="83"/>
        <end position="178"/>
    </location>
</feature>
<evidence type="ECO:0000256" key="16">
    <source>
        <dbReference type="SAM" id="MobiDB-lite"/>
    </source>
</evidence>
<feature type="domain" description="Cadherin" evidence="18">
    <location>
        <begin position="1539"/>
        <end position="1682"/>
    </location>
</feature>
<dbReference type="FunFam" id="2.60.40.60:FF:000345">
    <property type="entry name" value="Cadherin 2"/>
    <property type="match status" value="1"/>
</dbReference>
<comment type="caution">
    <text evidence="19">The sequence shown here is derived from an EMBL/GenBank/DDBJ whole genome shotgun (WGS) entry which is preliminary data.</text>
</comment>
<feature type="region of interest" description="Disordered" evidence="16">
    <location>
        <begin position="1885"/>
        <end position="1912"/>
    </location>
</feature>
<evidence type="ECO:0000256" key="8">
    <source>
        <dbReference type="ARBA" id="ARBA00022837"/>
    </source>
</evidence>
<comment type="function">
    <text evidence="14">Cadherins are calcium-dependent cell adhesion proteins. They preferentially interact with themselves in a homophilic manner in connecting cells.</text>
</comment>
<keyword evidence="8 15" id="KW-0106">Calcium</keyword>
<dbReference type="PANTHER" id="PTHR24025">
    <property type="entry name" value="DESMOGLEIN FAMILY MEMBER"/>
    <property type="match status" value="1"/>
</dbReference>
<dbReference type="FunFam" id="2.60.40.60:FF:000382">
    <property type="entry name" value="Cadherin 23"/>
    <property type="match status" value="1"/>
</dbReference>
<dbReference type="GO" id="GO:0005911">
    <property type="term" value="C:cell-cell junction"/>
    <property type="evidence" value="ECO:0007669"/>
    <property type="project" value="TreeGrafter"/>
</dbReference>
<dbReference type="PRINTS" id="PR00205">
    <property type="entry name" value="CADHERIN"/>
</dbReference>
<dbReference type="GO" id="GO:0007163">
    <property type="term" value="P:establishment or maintenance of cell polarity"/>
    <property type="evidence" value="ECO:0007669"/>
    <property type="project" value="UniProtKB-ARBA"/>
</dbReference>
<dbReference type="FunFam" id="2.60.40.60:FF:000123">
    <property type="entry name" value="Protocadherin beta 4"/>
    <property type="match status" value="1"/>
</dbReference>
<evidence type="ECO:0000313" key="20">
    <source>
        <dbReference type="Proteomes" id="UP001458880"/>
    </source>
</evidence>
<dbReference type="GO" id="GO:0007156">
    <property type="term" value="P:homophilic cell adhesion via plasma membrane adhesion molecules"/>
    <property type="evidence" value="ECO:0007669"/>
    <property type="project" value="InterPro"/>
</dbReference>
<evidence type="ECO:0000256" key="15">
    <source>
        <dbReference type="PROSITE-ProRule" id="PRU00043"/>
    </source>
</evidence>
<dbReference type="PROSITE" id="PS00232">
    <property type="entry name" value="CADHERIN_1"/>
    <property type="match status" value="8"/>
</dbReference>
<keyword evidence="3" id="KW-0245">EGF-like domain</keyword>
<evidence type="ECO:0000259" key="18">
    <source>
        <dbReference type="PROSITE" id="PS50268"/>
    </source>
</evidence>
<dbReference type="PROSITE" id="PS50268">
    <property type="entry name" value="CADHERIN_2"/>
    <property type="match status" value="14"/>
</dbReference>
<dbReference type="Proteomes" id="UP001458880">
    <property type="component" value="Unassembled WGS sequence"/>
</dbReference>
<feature type="domain" description="Cadherin" evidence="18">
    <location>
        <begin position="179"/>
        <end position="287"/>
    </location>
</feature>
<feature type="domain" description="Cadherin" evidence="18">
    <location>
        <begin position="520"/>
        <end position="630"/>
    </location>
</feature>
<feature type="domain" description="Cadherin" evidence="18">
    <location>
        <begin position="745"/>
        <end position="857"/>
    </location>
</feature>
<evidence type="ECO:0000313" key="19">
    <source>
        <dbReference type="EMBL" id="KAK9745915.1"/>
    </source>
</evidence>
<dbReference type="GO" id="GO:0048731">
    <property type="term" value="P:system development"/>
    <property type="evidence" value="ECO:0007669"/>
    <property type="project" value="UniProtKB-ARBA"/>
</dbReference>
<evidence type="ECO:0000256" key="10">
    <source>
        <dbReference type="ARBA" id="ARBA00022989"/>
    </source>
</evidence>
<dbReference type="EMBL" id="JASPKY010000044">
    <property type="protein sequence ID" value="KAK9745915.1"/>
    <property type="molecule type" value="Genomic_DNA"/>
</dbReference>
<dbReference type="GO" id="GO:0048513">
    <property type="term" value="P:animal organ development"/>
    <property type="evidence" value="ECO:0007669"/>
    <property type="project" value="UniProtKB-ARBA"/>
</dbReference>
<feature type="transmembrane region" description="Helical" evidence="17">
    <location>
        <begin position="1792"/>
        <end position="1813"/>
    </location>
</feature>
<evidence type="ECO:0000256" key="13">
    <source>
        <dbReference type="ARBA" id="ARBA00023180"/>
    </source>
</evidence>
<dbReference type="GO" id="GO:0005509">
    <property type="term" value="F:calcium ion binding"/>
    <property type="evidence" value="ECO:0007669"/>
    <property type="project" value="UniProtKB-UniRule"/>
</dbReference>
<keyword evidence="11 17" id="KW-0472">Membrane</keyword>
<dbReference type="CDD" id="cd11304">
    <property type="entry name" value="Cadherin_repeat"/>
    <property type="match status" value="13"/>
</dbReference>
<evidence type="ECO:0000256" key="4">
    <source>
        <dbReference type="ARBA" id="ARBA00022692"/>
    </source>
</evidence>
<dbReference type="SMART" id="SM00112">
    <property type="entry name" value="CA"/>
    <property type="match status" value="14"/>
</dbReference>
<dbReference type="InterPro" id="IPR050971">
    <property type="entry name" value="Cadherin-domain_protein"/>
</dbReference>
<dbReference type="InterPro" id="IPR020894">
    <property type="entry name" value="Cadherin_CS"/>
</dbReference>
<dbReference type="Pfam" id="PF00028">
    <property type="entry name" value="Cadherin"/>
    <property type="match status" value="10"/>
</dbReference>
<accession>A0AAW1MGL4</accession>
<name>A0AAW1MGL4_POPJA</name>
<keyword evidence="7" id="KW-0677">Repeat</keyword>
<keyword evidence="5" id="KW-0479">Metal-binding</keyword>
<dbReference type="GO" id="GO:0048589">
    <property type="term" value="P:developmental growth"/>
    <property type="evidence" value="ECO:0007669"/>
    <property type="project" value="UniProtKB-ARBA"/>
</dbReference>
<feature type="domain" description="Cadherin" evidence="18">
    <location>
        <begin position="631"/>
        <end position="744"/>
    </location>
</feature>
<feature type="domain" description="Cadherin" evidence="18">
    <location>
        <begin position="403"/>
        <end position="519"/>
    </location>
</feature>
<dbReference type="InterPro" id="IPR002126">
    <property type="entry name" value="Cadherin-like_dom"/>
</dbReference>
<evidence type="ECO:0000256" key="11">
    <source>
        <dbReference type="ARBA" id="ARBA00023136"/>
    </source>
</evidence>
<dbReference type="Gene3D" id="2.60.40.60">
    <property type="entry name" value="Cadherins"/>
    <property type="match status" value="14"/>
</dbReference>
<sequence>MLNIRKIYRRHNENNQGSATDRRTCCGLIVKVRFKLKNDLLKTLLFAVCIIINFNVSPVKCNRPPRFLIDGQTEIVLRLKEGEETPVGTLIYKLRGVDPDGDTLGFGVRTQSDSDVIRIESTSVTEANIYLNHELDRETKDEYALVLTLTDGRLGFGNYITQSLLILVEDVNDNVPIFKTFQPSITLREDASPGIITTLEATDADEGAYGQVIYQLQLMDTREPLFGISTNMGKAIVRLIGQLDYEKQTLHQLKILAVDRAKHGRINTGTAAILIKVEDVEDQSPEFVRVQPVVRVGEDAPIGTQIMQVKAIDGDRGINNPISYSISTNSIFNEPNLFSIDKMTGIISTKRLLDREAISTTSAAYILQISAIEIGSSIFPAPSAQTEITIMITDVNDETPTFRSRSYECEIGENAAINTPVTFLGKSIPEVFDYDQGNNGTFTLFLRGAEDMLEIAPTKAINEATFLIRVKNSTRLDYEQIKSINFSIVAKEVVDVKPKYSEAQVRLHILDRNDNFPEFIKNVYEVWIPENCKVGTTVAWVQALDEDSGNYGTKGIRYTNLSGASETLLYLHPTTGVITVKTAGGPDWDRELVHRHHITVEARDDLGNGNRNTVQLIINIEDINDNPPIFLQNLYEARLIENNADFENPLKVEARDSDLNGTDNSKVIYTLYGEMARNFTIDRLDGSITPRNTLDFEQIPGPSEENVRQLKLIVRASDLGMPTLFSDVALTIYVQDINDHAPIFEKLFYNVTIPENTSSGVRILQVKAIDLDGSYPNNQIIYRIHDGASNKFTIDSENGVISVARGVNLDPDLMETRKTRYTLSILAMDGAPGNQQLHAYATVNITVMDINNKPPIFITPGKITIIENTMVGTLITKLNATDLDSTATIRYSLDPTLCEAKNERGILLRTSVRAEDVAADTVPQIATASLIIDVEDTNDNNPKFRSPYYKFSVNENSKPGTLIGSVVADDLDKNRSMIYILEGHPDILNLIHLNNNTGDLLISNKIDHEVYNWLNMTVKAIDSGIPPRYSRTEVYVQILDENDNNPYFLSDPRVLMARDPEEFLSDPRVLMVPENTEVGQKIAVLEARDPDSGEFGKITYLLDRISSEGKFSLDPNTGILRVAQELDRETKQTYLLVVEAWDNYQYGFNSGESRNAFKHINVTILDVNDNPPQLILPPNCISITEFHEPKQPIVEIHASDADDPETVNGQIIMNIASGNEERLFALQQINEWTAEIRVLRQLRGKHGNYSLILRAQDLGTPSHNTEGHLNICVTDYNDHAPMFISPPYNSTLRVPENATIGSALVQILATDEDVGSNGMVRYRLKADPAGHWKTFNLQPVSGILELRLPLNRAKQKIYDIRIEAYDLGIPTPLTSDLDLTVYVSNINDYQPQFLVDEFVANFTEHKGPGFERKHKGPGFERSKLPETIDRDELEFDGPPTPICYYLVGGNENKNFRLDKFTHELTINRELDREQRDSYMLLVKAAEDCNNTPRIENSFDALDDTLLKVLNFHWWDALDDTLLKVLVNVADVNDNPPRFIHRIFTGGVSTATSFGTKFMQVKAEDLDYGENSIISYYLIGQVQMTLTEGLENLQRPPFLVEQDTGVVRPSADDANRRPPFLVEQDTGVVRLNFDPQQGMKGYFDFMVLANDTGGLQDTARVFIYLLREDQKVRFVLRQQPPELRDRIDIFRQILGNVTGSTVNVDEFRVHVNQDGSIDKTRTDLYFYYKTRTDLYLHLVDRADHSILEVDQVLKLIDKNTEKLDTLFKDFNVLDTQPAGPLALASMQTTGPTFWLSASSLFLLLLLFLSLALCINQRQTYQRKLKAATATAYVRADSEIDGRGLSGLSGRVPNTNKHSMEGSNPIWLKAYENEWYKNADEYSQGSERDSLDENVLSNGEDNQCHHNKARNVIH</sequence>
<keyword evidence="9" id="KW-0130">Cell adhesion</keyword>
<feature type="domain" description="Cadherin" evidence="18">
    <location>
        <begin position="857"/>
        <end position="944"/>
    </location>
</feature>
<reference evidence="19 20" key="1">
    <citation type="journal article" date="2024" name="BMC Genomics">
        <title>De novo assembly and annotation of Popillia japonica's genome with initial clues to its potential as an invasive pest.</title>
        <authorList>
            <person name="Cucini C."/>
            <person name="Boschi S."/>
            <person name="Funari R."/>
            <person name="Cardaioli E."/>
            <person name="Iannotti N."/>
            <person name="Marturano G."/>
            <person name="Paoli F."/>
            <person name="Bruttini M."/>
            <person name="Carapelli A."/>
            <person name="Frati F."/>
            <person name="Nardi F."/>
        </authorList>
    </citation>
    <scope>NUCLEOTIDE SEQUENCE [LARGE SCALE GENOMIC DNA]</scope>
    <source>
        <strain evidence="19">DMR45628</strain>
    </source>
</reference>